<dbReference type="GO" id="GO:0008757">
    <property type="term" value="F:S-adenosylmethionine-dependent methyltransferase activity"/>
    <property type="evidence" value="ECO:0007669"/>
    <property type="project" value="InterPro"/>
</dbReference>
<evidence type="ECO:0000256" key="1">
    <source>
        <dbReference type="SAM" id="MobiDB-lite"/>
    </source>
</evidence>
<dbReference type="Pfam" id="PF08241">
    <property type="entry name" value="Methyltransf_11"/>
    <property type="match status" value="1"/>
</dbReference>
<dbReference type="Proteomes" id="UP000249842">
    <property type="component" value="Unassembled WGS sequence"/>
</dbReference>
<sequence length="285" mass="29604">MASLTGVRPQPKLGHKQHSGEGALGTAQAQGALWGARAREWADLQEVAFEPLYRQALEAAEVRDGNSVLDVGCGAGLAVAVAREMGAKVAGLDAAADLIGIARSRTPEADLRVGELEELPFADGAFDVVTGFNSFQYAADRVNALREARRVMQPGGRLVAAVWGEPEQCQMSGYLKALGSLMPPPPPGAPGPWALSPPGALEDLASQADLQAVSSGVATCVFRFGDDGSAVRGLLAAGPAVRAVQTSGEAPVANAILEAIGPFRTDDGGYELSNAFRYIVARRTN</sequence>
<name>A0A328B204_9CAUL</name>
<comment type="caution">
    <text evidence="3">The sequence shown here is derived from an EMBL/GenBank/DDBJ whole genome shotgun (WGS) entry which is preliminary data.</text>
</comment>
<dbReference type="Gene3D" id="3.40.50.150">
    <property type="entry name" value="Vaccinia Virus protein VP39"/>
    <property type="match status" value="1"/>
</dbReference>
<dbReference type="InterPro" id="IPR050508">
    <property type="entry name" value="Methyltransf_Superfamily"/>
</dbReference>
<accession>A0A328B204</accession>
<dbReference type="OrthoDB" id="9777638at2"/>
<dbReference type="InterPro" id="IPR013216">
    <property type="entry name" value="Methyltransf_11"/>
</dbReference>
<dbReference type="SUPFAM" id="SSF53335">
    <property type="entry name" value="S-adenosyl-L-methionine-dependent methyltransferases"/>
    <property type="match status" value="1"/>
</dbReference>
<protein>
    <recommendedName>
        <fullName evidence="2">Methyltransferase type 11 domain-containing protein</fullName>
    </recommendedName>
</protein>
<feature type="region of interest" description="Disordered" evidence="1">
    <location>
        <begin position="1"/>
        <end position="21"/>
    </location>
</feature>
<evidence type="ECO:0000313" key="3">
    <source>
        <dbReference type="EMBL" id="RAK59864.1"/>
    </source>
</evidence>
<evidence type="ECO:0000259" key="2">
    <source>
        <dbReference type="Pfam" id="PF08241"/>
    </source>
</evidence>
<feature type="domain" description="Methyltransferase type 11" evidence="2">
    <location>
        <begin position="69"/>
        <end position="159"/>
    </location>
</feature>
<dbReference type="CDD" id="cd02440">
    <property type="entry name" value="AdoMet_MTases"/>
    <property type="match status" value="1"/>
</dbReference>
<dbReference type="InterPro" id="IPR029063">
    <property type="entry name" value="SAM-dependent_MTases_sf"/>
</dbReference>
<dbReference type="EMBL" id="QFYP01000001">
    <property type="protein sequence ID" value="RAK59864.1"/>
    <property type="molecule type" value="Genomic_DNA"/>
</dbReference>
<organism evidence="3 4">
    <name type="scientific">Phenylobacterium hankyongense</name>
    <dbReference type="NCBI Taxonomy" id="1813876"/>
    <lineage>
        <taxon>Bacteria</taxon>
        <taxon>Pseudomonadati</taxon>
        <taxon>Pseudomonadota</taxon>
        <taxon>Alphaproteobacteria</taxon>
        <taxon>Caulobacterales</taxon>
        <taxon>Caulobacteraceae</taxon>
        <taxon>Phenylobacterium</taxon>
    </lineage>
</organism>
<reference evidence="4" key="1">
    <citation type="submission" date="2018-05" db="EMBL/GenBank/DDBJ databases">
        <authorList>
            <person name="Li X."/>
        </authorList>
    </citation>
    <scope>NUCLEOTIDE SEQUENCE [LARGE SCALE GENOMIC DNA]</scope>
    <source>
        <strain evidence="4">HKS-05</strain>
    </source>
</reference>
<keyword evidence="4" id="KW-1185">Reference proteome</keyword>
<dbReference type="AlphaFoldDB" id="A0A328B204"/>
<dbReference type="PANTHER" id="PTHR42912">
    <property type="entry name" value="METHYLTRANSFERASE"/>
    <property type="match status" value="1"/>
</dbReference>
<gene>
    <name evidence="3" type="ORF">DJ021_08620</name>
</gene>
<proteinExistence type="predicted"/>
<evidence type="ECO:0000313" key="4">
    <source>
        <dbReference type="Proteomes" id="UP000249842"/>
    </source>
</evidence>